<evidence type="ECO:0000256" key="1">
    <source>
        <dbReference type="SAM" id="MobiDB-lite"/>
    </source>
</evidence>
<feature type="transmembrane region" description="Helical" evidence="2">
    <location>
        <begin position="15"/>
        <end position="35"/>
    </location>
</feature>
<keyword evidence="2" id="KW-0812">Transmembrane</keyword>
<sequence>MEHQTQQLTSKKKTILIGMGLALTTVLGYFGWQYWKKRKIQQKDTPIMEEPARPVSISKQKTPPASVRRNDTFPLKRGSKGEKVKALQQAIIAAHGAGILPKYGADGDFGKELEDGLKKLGFPAIIDQSTFYVITTSSGANPSDASAAKALADQLYQAVIRKDIKATIAGLKQIDNVQEYTSVSAAFQTYRVNGVRQTLVNGLLNTFKTPEQKQQLQMELIRMGLQYDGAQWSLSGIEGLTLMTTKSTVVWKDRNTPIPVQNRTVLGKEVTRRNEHVVFEKDGCKFLVKASDVTYLTA</sequence>
<dbReference type="EMBL" id="SFBF01000129">
    <property type="protein sequence ID" value="TRU49814.1"/>
    <property type="molecule type" value="Genomic_DNA"/>
</dbReference>
<name>A0A552FSV1_MICAE</name>
<accession>A0A552FSV1</accession>
<comment type="caution">
    <text evidence="3">The sequence shown here is derived from an EMBL/GenBank/DDBJ whole genome shotgun (WGS) entry which is preliminary data.</text>
</comment>
<feature type="region of interest" description="Disordered" evidence="1">
    <location>
        <begin position="53"/>
        <end position="79"/>
    </location>
</feature>
<evidence type="ECO:0000313" key="4">
    <source>
        <dbReference type="Proteomes" id="UP000320293"/>
    </source>
</evidence>
<dbReference type="InterPro" id="IPR036366">
    <property type="entry name" value="PGBDSf"/>
</dbReference>
<protein>
    <submittedName>
        <fullName evidence="3">Uncharacterized protein</fullName>
    </submittedName>
</protein>
<keyword evidence="2" id="KW-0472">Membrane</keyword>
<reference evidence="3 4" key="1">
    <citation type="submission" date="2019-01" db="EMBL/GenBank/DDBJ databases">
        <title>Coherence of Microcystis species and biogeography revealed through population genomics.</title>
        <authorList>
            <person name="Perez-Carrascal O.M."/>
            <person name="Terrat Y."/>
            <person name="Giani A."/>
            <person name="Fortin N."/>
            <person name="Tromas N."/>
            <person name="Shapiro B.J."/>
        </authorList>
    </citation>
    <scope>NUCLEOTIDE SEQUENCE [LARGE SCALE GENOMIC DNA]</scope>
    <source>
        <strain evidence="3">Ma_QC_Ca_00000000_S207</strain>
    </source>
</reference>
<evidence type="ECO:0000313" key="3">
    <source>
        <dbReference type="EMBL" id="TRU49814.1"/>
    </source>
</evidence>
<proteinExistence type="predicted"/>
<keyword evidence="2" id="KW-1133">Transmembrane helix</keyword>
<evidence type="ECO:0000256" key="2">
    <source>
        <dbReference type="SAM" id="Phobius"/>
    </source>
</evidence>
<dbReference type="AlphaFoldDB" id="A0A552FSV1"/>
<gene>
    <name evidence="3" type="ORF">EWV91_07015</name>
</gene>
<dbReference type="Gene3D" id="1.10.101.10">
    <property type="entry name" value="PGBD-like superfamily/PGBD"/>
    <property type="match status" value="1"/>
</dbReference>
<dbReference type="Proteomes" id="UP000320293">
    <property type="component" value="Unassembled WGS sequence"/>
</dbReference>
<organism evidence="3 4">
    <name type="scientific">Microcystis aeruginosa Ma_QC_Ca_00000000_S207</name>
    <dbReference type="NCBI Taxonomy" id="2486251"/>
    <lineage>
        <taxon>Bacteria</taxon>
        <taxon>Bacillati</taxon>
        <taxon>Cyanobacteriota</taxon>
        <taxon>Cyanophyceae</taxon>
        <taxon>Oscillatoriophycideae</taxon>
        <taxon>Chroococcales</taxon>
        <taxon>Microcystaceae</taxon>
        <taxon>Microcystis</taxon>
    </lineage>
</organism>